<accession>A0ABQ4N640</accession>
<protein>
    <submittedName>
        <fullName evidence="1">Uncharacterized protein</fullName>
    </submittedName>
</protein>
<keyword evidence="2" id="KW-1185">Reference proteome</keyword>
<sequence>MKPEEYWARRMDQLNEAMLSRGEDYIRTQREEYERALAKSVRRPNAGMRGWLKTTTSAWRPPVNCSTKTN</sequence>
<evidence type="ECO:0000313" key="1">
    <source>
        <dbReference type="EMBL" id="GIQ63621.1"/>
    </source>
</evidence>
<evidence type="ECO:0000313" key="2">
    <source>
        <dbReference type="Proteomes" id="UP000680304"/>
    </source>
</evidence>
<dbReference type="Proteomes" id="UP000680304">
    <property type="component" value="Unassembled WGS sequence"/>
</dbReference>
<comment type="caution">
    <text evidence="1">The sequence shown here is derived from an EMBL/GenBank/DDBJ whole genome shotgun (WGS) entry which is preliminary data.</text>
</comment>
<dbReference type="RefSeq" id="WP_213528710.1">
    <property type="nucleotide sequence ID" value="NZ_BOVJ01000067.1"/>
</dbReference>
<dbReference type="EMBL" id="BOVJ01000067">
    <property type="protein sequence ID" value="GIQ63621.1"/>
    <property type="molecule type" value="Genomic_DNA"/>
</dbReference>
<organism evidence="1 2">
    <name type="scientific">Paenibacillus cisolokensis</name>
    <dbReference type="NCBI Taxonomy" id="1658519"/>
    <lineage>
        <taxon>Bacteria</taxon>
        <taxon>Bacillati</taxon>
        <taxon>Bacillota</taxon>
        <taxon>Bacilli</taxon>
        <taxon>Bacillales</taxon>
        <taxon>Paenibacillaceae</taxon>
        <taxon>Paenibacillus</taxon>
    </lineage>
</organism>
<reference evidence="1 2" key="1">
    <citation type="submission" date="2021-04" db="EMBL/GenBank/DDBJ databases">
        <title>Draft genome sequence of Paenibacillus cisolokensis, LC2-13A.</title>
        <authorList>
            <person name="Uke A."/>
            <person name="Chhe C."/>
            <person name="Baramee S."/>
            <person name="Kosugi A."/>
        </authorList>
    </citation>
    <scope>NUCLEOTIDE SEQUENCE [LARGE SCALE GENOMIC DNA]</scope>
    <source>
        <strain evidence="1 2">LC2-13A</strain>
    </source>
</reference>
<gene>
    <name evidence="1" type="ORF">PACILC2_21890</name>
</gene>
<proteinExistence type="predicted"/>
<name>A0ABQ4N640_9BACL</name>